<keyword evidence="2" id="KW-1185">Reference proteome</keyword>
<accession>A0ACC1M325</accession>
<evidence type="ECO:0000313" key="2">
    <source>
        <dbReference type="Proteomes" id="UP001139981"/>
    </source>
</evidence>
<protein>
    <submittedName>
        <fullName evidence="1">Uncharacterized protein</fullName>
    </submittedName>
</protein>
<dbReference type="Proteomes" id="UP001139981">
    <property type="component" value="Unassembled WGS sequence"/>
</dbReference>
<organism evidence="1 2">
    <name type="scientific">Coemansia aciculifera</name>
    <dbReference type="NCBI Taxonomy" id="417176"/>
    <lineage>
        <taxon>Eukaryota</taxon>
        <taxon>Fungi</taxon>
        <taxon>Fungi incertae sedis</taxon>
        <taxon>Zoopagomycota</taxon>
        <taxon>Kickxellomycotina</taxon>
        <taxon>Kickxellomycetes</taxon>
        <taxon>Kickxellales</taxon>
        <taxon>Kickxellaceae</taxon>
        <taxon>Coemansia</taxon>
    </lineage>
</organism>
<reference evidence="1" key="1">
    <citation type="submission" date="2022-07" db="EMBL/GenBank/DDBJ databases">
        <title>Phylogenomic reconstructions and comparative analyses of Kickxellomycotina fungi.</title>
        <authorList>
            <person name="Reynolds N.K."/>
            <person name="Stajich J.E."/>
            <person name="Barry K."/>
            <person name="Grigoriev I.V."/>
            <person name="Crous P."/>
            <person name="Smith M.E."/>
        </authorList>
    </citation>
    <scope>NUCLEOTIDE SEQUENCE</scope>
    <source>
        <strain evidence="1">CBS 190363</strain>
    </source>
</reference>
<sequence length="248" mass="26114">MCDIVSDSFAKSAAVMDVDVSESLVDVMGDIDGHKSLVVDEEAADVVTVFESGEGVLSVVRQAFIISGMDVVIGYSIDSVPICCIDIAEELVVSAATVNESVGAGEELELAELLLCDDDIMLAIPLDSIGDAVEVGEIDDPLDTESGDDRLDDSGSLADVGDRSAELLRLELLALSNHAPILDVIGEEPDELERVVDEVAVLEDDDDECKSVAEVARSVLPEWTSVSDDCEVDAEAGLVVDASENGQL</sequence>
<gene>
    <name evidence="1" type="ORF">IWW38_002750</name>
</gene>
<comment type="caution">
    <text evidence="1">The sequence shown here is derived from an EMBL/GenBank/DDBJ whole genome shotgun (WGS) entry which is preliminary data.</text>
</comment>
<name>A0ACC1M325_9FUNG</name>
<evidence type="ECO:0000313" key="1">
    <source>
        <dbReference type="EMBL" id="KAJ2893864.1"/>
    </source>
</evidence>
<proteinExistence type="predicted"/>
<dbReference type="EMBL" id="JANBVB010000487">
    <property type="protein sequence ID" value="KAJ2893864.1"/>
    <property type="molecule type" value="Genomic_DNA"/>
</dbReference>